<dbReference type="InterPro" id="IPR051465">
    <property type="entry name" value="Cell_Envelope_Struct_Comp"/>
</dbReference>
<protein>
    <submittedName>
        <fullName evidence="4">Parasporal protein</fullName>
    </submittedName>
</protein>
<dbReference type="InterPro" id="IPR044048">
    <property type="entry name" value="Big_12"/>
</dbReference>
<dbReference type="Pfam" id="PF00395">
    <property type="entry name" value="SLH"/>
    <property type="match status" value="1"/>
</dbReference>
<keyword evidence="5" id="KW-1185">Reference proteome</keyword>
<feature type="domain" description="SLH" evidence="3">
    <location>
        <begin position="168"/>
        <end position="228"/>
    </location>
</feature>
<sequence length="913" mass="96202">MANQPKKYTKFVAAAATATLVASAIVPVASAAGFSDVADTNSHAVNINALAEAGIIGGYPDGTFKPNQELTRGQVVKMLGKWVEAQGFEIPADYATKARFTDLAADAKDQELVKYAALVFDTGVFAGSNGALNAGGKITRENMALVLDRAFKAINDTTLVEVAAEIEDVKVADLATAKAEAREAIQALRNLGISGVENFMPKDSVTRAQFATFLNKTINTDAVVELTVKEAKAVDANTVEVTLSDDKKHTVKLDKALEANKATEIKFTIDEKEYTATVTYVVEAPVVKALNAAQVEVTFGEAVDKATVIGENDVVKNVTFTSLDGKAVTKTKAVLSKDGKVLTITALDGEVFEGRYDVKIENVKNAAGKAVEKFEAKNLDFGKDKTAPVITGTEKVNATQVKVNFSEPLKTIGNWTFTDAEGKAVDVTVGSFNPGDTSVVLTIADQKIKAGASITATVIGATDIVGNLVSPNPTSVTFTKGDKDGVAPAVSSVTATGLDKLEVKFTEEVQNLTKDSITVAGATVSEIKKDENDSTKYVVTLTAPLAEGLHKVEIVKEQADKVTDLSGEALTVFSKLVEFKADKVAPKFVKSEVVVDETTKEEKLVLTFDKEVTDTTLVNAEATELNKDFVTTTGKFNGTFTVNAKDKTKLEVSLKAVTFEGAALAKDATYTVKFAKDAVADTNTTANKSEAFTVSFKRGVDGVATTSDKPEVKSVTATDSNTLTVVFDKEVVGATATKVENYAIAGLTFDSAILKNDVDGKATTVVLTLAKGTNKLDGARDLTIANVAAKNGAVMETATVTVKDMLENVAPTVQTAKFTNTTDGKVSEITLTFSEAVTLDADAFQVFVGADTTAVATTSAEATTAVKEVKIAITDGLTTEQIAKTISVKLASGKNVKDVNLNALELTSIQAIQ</sequence>
<evidence type="ECO:0000256" key="1">
    <source>
        <dbReference type="ARBA" id="ARBA00022729"/>
    </source>
</evidence>
<dbReference type="PROSITE" id="PS51272">
    <property type="entry name" value="SLH"/>
    <property type="match status" value="2"/>
</dbReference>
<dbReference type="Proteomes" id="UP000004738">
    <property type="component" value="Unassembled WGS sequence"/>
</dbReference>
<evidence type="ECO:0000313" key="5">
    <source>
        <dbReference type="Proteomes" id="UP000004738"/>
    </source>
</evidence>
<dbReference type="PANTHER" id="PTHR43308:SF5">
    <property type="entry name" value="S-LAYER PROTEIN _ PEPTIDOGLYCAN ENDO-BETA-N-ACETYLGLUCOSAMINIDASE"/>
    <property type="match status" value="1"/>
</dbReference>
<proteinExistence type="predicted"/>
<dbReference type="InterPro" id="IPR014755">
    <property type="entry name" value="Cu-Rt/internalin_Ig-like"/>
</dbReference>
<dbReference type="Gene3D" id="2.60.40.1220">
    <property type="match status" value="4"/>
</dbReference>
<reference evidence="4 5" key="1">
    <citation type="journal article" date="2012" name="J. Bacteriol.">
        <title>Draft Genome Sequence of Bacillus isronensis Strain B3W22, Isolated from the Upper Atmosphere.</title>
        <authorList>
            <person name="Shivaji S."/>
            <person name="Ara S."/>
            <person name="Singh S.K."/>
            <person name="Bandi S."/>
            <person name="Singh A."/>
            <person name="Pinnaka A.K."/>
        </authorList>
    </citation>
    <scope>NUCLEOTIDE SEQUENCE [LARGE SCALE GENOMIC DNA]</scope>
    <source>
        <strain evidence="4 5">B3W22</strain>
    </source>
</reference>
<feature type="signal peptide" evidence="2">
    <location>
        <begin position="1"/>
        <end position="31"/>
    </location>
</feature>
<gene>
    <name evidence="4" type="primary">ctc_8</name>
    <name evidence="4" type="ORF">B857_02853</name>
</gene>
<evidence type="ECO:0000259" key="3">
    <source>
        <dbReference type="PROSITE" id="PS51272"/>
    </source>
</evidence>
<dbReference type="RefSeq" id="WP_008407408.1">
    <property type="nucleotide sequence ID" value="NZ_AMCK01000016.1"/>
</dbReference>
<keyword evidence="1 2" id="KW-0732">Signal</keyword>
<dbReference type="InterPro" id="IPR001119">
    <property type="entry name" value="SLH_dom"/>
</dbReference>
<comment type="caution">
    <text evidence="4">The sequence shown here is derived from an EMBL/GenBank/DDBJ whole genome shotgun (WGS) entry which is preliminary data.</text>
</comment>
<feature type="domain" description="SLH" evidence="3">
    <location>
        <begin position="30"/>
        <end position="93"/>
    </location>
</feature>
<dbReference type="PATRIC" id="fig|1224748.3.peg.2826"/>
<dbReference type="Pfam" id="PF19078">
    <property type="entry name" value="Big_12"/>
    <property type="match status" value="1"/>
</dbReference>
<organism evidence="4 5">
    <name type="scientific">Solibacillus isronensis B3W22</name>
    <dbReference type="NCBI Taxonomy" id="1224748"/>
    <lineage>
        <taxon>Bacteria</taxon>
        <taxon>Bacillati</taxon>
        <taxon>Bacillota</taxon>
        <taxon>Bacilli</taxon>
        <taxon>Bacillales</taxon>
        <taxon>Caryophanaceae</taxon>
        <taxon>Solibacillus</taxon>
    </lineage>
</organism>
<dbReference type="EMBL" id="AMCK01000016">
    <property type="protein sequence ID" value="EKB44399.1"/>
    <property type="molecule type" value="Genomic_DNA"/>
</dbReference>
<name>K1LJ15_9BACL</name>
<dbReference type="AlphaFoldDB" id="K1LJ15"/>
<dbReference type="PANTHER" id="PTHR43308">
    <property type="entry name" value="OUTER MEMBRANE PROTEIN ALPHA-RELATED"/>
    <property type="match status" value="1"/>
</dbReference>
<evidence type="ECO:0000313" key="4">
    <source>
        <dbReference type="EMBL" id="EKB44399.1"/>
    </source>
</evidence>
<accession>K1LJ15</accession>
<feature type="chain" id="PRO_5003847676" evidence="2">
    <location>
        <begin position="32"/>
        <end position="913"/>
    </location>
</feature>
<evidence type="ECO:0000256" key="2">
    <source>
        <dbReference type="SAM" id="SignalP"/>
    </source>
</evidence>